<keyword evidence="14" id="KW-0460">Magnesium</keyword>
<evidence type="ECO:0000256" key="5">
    <source>
        <dbReference type="ARBA" id="ARBA00022737"/>
    </source>
</evidence>
<evidence type="ECO:0000256" key="12">
    <source>
        <dbReference type="PIRSR" id="PIRSR000615-1"/>
    </source>
</evidence>
<dbReference type="PROSITE" id="PS50011">
    <property type="entry name" value="PROTEIN_KINASE_DOM"/>
    <property type="match status" value="1"/>
</dbReference>
<feature type="binding site" evidence="13">
    <location>
        <begin position="779"/>
        <end position="786"/>
    </location>
    <ligand>
        <name>ATP</name>
        <dbReference type="ChEBI" id="CHEBI:30616"/>
    </ligand>
</feature>
<dbReference type="FunFam" id="2.60.40.10:FF:000005">
    <property type="entry name" value="Neuronal cell adhesion molecule"/>
    <property type="match status" value="1"/>
</dbReference>
<dbReference type="AlphaFoldDB" id="A0A8I6RU34"/>
<feature type="domain" description="Ig-like" evidence="19">
    <location>
        <begin position="488"/>
        <end position="569"/>
    </location>
</feature>
<reference evidence="20" key="1">
    <citation type="submission" date="2022-01" db="UniProtKB">
        <authorList>
            <consortium name="EnsemblMetazoa"/>
        </authorList>
    </citation>
    <scope>IDENTIFICATION</scope>
</reference>
<dbReference type="Gene3D" id="2.60.40.10">
    <property type="entry name" value="Immunoglobulins"/>
    <property type="match status" value="7"/>
</dbReference>
<dbReference type="Proteomes" id="UP000494040">
    <property type="component" value="Unassembled WGS sequence"/>
</dbReference>
<dbReference type="InterPro" id="IPR036179">
    <property type="entry name" value="Ig-like_dom_sf"/>
</dbReference>
<accession>A0A8I6RU34</accession>
<feature type="domain" description="Ig-like" evidence="19">
    <location>
        <begin position="109"/>
        <end position="205"/>
    </location>
</feature>
<sequence length="1046" mass="115195">MMLAIYVCLAFGYTAVYGSFGRSGELSFLEEPTAEQEVNEGETVVLDCKVPPGVVVHWELRGVPLDASPRRFMNGTDLVIAKVLHGEDRGPFTCVISDKRTGSDIASRPAYLNIKWLQEMVTIQKASDDSSTVVGGDLHLTCQVEGTQPLKIQWFRNGDGLLTVENVNTTGRDLVVKGLKPHDNGVYRCLASNDAGTAHSSNRIVVNVPGSQWARIVVVPEDTIAKPGSDVMLNCAYQFVDVIEWYFKQTGPLENSTRFSILPNGSLVVRSVSKAEEGLYLCVGIKADSTEIPQGFSGRLQLAYLKDPDNTTLGPFLDNDSMKIVGKGDTLRMGCFAPDGLPKPTVSWSNGEVGPILTIKKVSKAHEGYYTCIITNIADTKNVTFQLAVTTKPVITLNPTSVTVDEGNNALLQCEFQGSSKFTRLQWVKDNTPLRGHRFVEGQFSLAITNVVPSDEGEYLCQITTKPFLPVYSTPAVITVREKLKFLPKPLNTNLELGTVRKVHCRAQGSVPPSVRWFKGIDNEDNFPDHVSDINGTLYFNKVKLEDKGNYTCVAANTQGVINVTIEIDVVASPKFAILPQNPTEVLEGSPLMLDCVAEGDPLPTIHWDKNSNMKNVDDVRYKTLENGSLYIQEVQTSDEGQYGCTAGNSGGLKRYEVTLIVKGNDGYKMYGDGGEEQDSMLSKTVAVTLGAAGAYMILVIGLMVYCKCRSKRKKQTLQEVDPGSQEAGHSGERAKCNGEAVHSEDDGTVSSQNSQSSSHTYGKLVITRDHLTEMMVLGQGQFGDVCLARVENDDKCGGVVMVKTLLETRDEGVLHEFKRELDLFGRVNHANVVKLVGLCRDQYPHYMVLQYTDWGDLKQMLLATKGERKDKPKPPELTAKIMFSLIKDLCLGMEHISNHRLVHRDLAARNCLVSSNLSVKISLSALSKDVYRKEYFHHRNKLMPVRWIAPEIVSDDDYSTKSDVFSFGVTAWEIFARCDMPHAGCSDQEVVSGLLENGGLQLLHHEGTPQSLISLVNECRAANPSDRPLFSSLVIKIADIIDKLE</sequence>
<dbReference type="InterPro" id="IPR001245">
    <property type="entry name" value="Ser-Thr/Tyr_kinase_cat_dom"/>
</dbReference>
<feature type="domain" description="Protein kinase" evidence="18">
    <location>
        <begin position="772"/>
        <end position="1042"/>
    </location>
</feature>
<dbReference type="FunFam" id="1.10.510.10:FF:000200">
    <property type="entry name" value="inactive tyrosine-protein kinase 7"/>
    <property type="match status" value="1"/>
</dbReference>
<evidence type="ECO:0000256" key="9">
    <source>
        <dbReference type="ARBA" id="ARBA00023170"/>
    </source>
</evidence>
<feature type="binding site" evidence="14">
    <location>
        <position position="911"/>
    </location>
    <ligand>
        <name>Mg(2+)</name>
        <dbReference type="ChEBI" id="CHEBI:18420"/>
    </ligand>
</feature>
<feature type="compositionally biased region" description="Basic and acidic residues" evidence="15">
    <location>
        <begin position="730"/>
        <end position="746"/>
    </location>
</feature>
<evidence type="ECO:0008006" key="22">
    <source>
        <dbReference type="Google" id="ProtNLM"/>
    </source>
</evidence>
<evidence type="ECO:0000256" key="16">
    <source>
        <dbReference type="SAM" id="Phobius"/>
    </source>
</evidence>
<keyword evidence="5" id="KW-0677">Repeat</keyword>
<organism evidence="20 21">
    <name type="scientific">Cimex lectularius</name>
    <name type="common">Bed bug</name>
    <name type="synonym">Acanthia lectularia</name>
    <dbReference type="NCBI Taxonomy" id="79782"/>
    <lineage>
        <taxon>Eukaryota</taxon>
        <taxon>Metazoa</taxon>
        <taxon>Ecdysozoa</taxon>
        <taxon>Arthropoda</taxon>
        <taxon>Hexapoda</taxon>
        <taxon>Insecta</taxon>
        <taxon>Pterygota</taxon>
        <taxon>Neoptera</taxon>
        <taxon>Paraneoptera</taxon>
        <taxon>Hemiptera</taxon>
        <taxon>Heteroptera</taxon>
        <taxon>Panheteroptera</taxon>
        <taxon>Cimicomorpha</taxon>
        <taxon>Cimicidae</taxon>
        <taxon>Cimex</taxon>
    </lineage>
</organism>
<keyword evidence="6 16" id="KW-1133">Transmembrane helix</keyword>
<feature type="active site" description="Proton acceptor" evidence="12">
    <location>
        <position position="906"/>
    </location>
</feature>
<dbReference type="GO" id="GO:0005524">
    <property type="term" value="F:ATP binding"/>
    <property type="evidence" value="ECO:0007669"/>
    <property type="project" value="UniProtKB-KW"/>
</dbReference>
<keyword evidence="13" id="KW-0067">ATP-binding</keyword>
<keyword evidence="17" id="KW-0732">Signal</keyword>
<feature type="domain" description="Ig-like" evidence="19">
    <location>
        <begin position="393"/>
        <end position="479"/>
    </location>
</feature>
<proteinExistence type="predicted"/>
<dbReference type="PRINTS" id="PR00109">
    <property type="entry name" value="TYRKINASE"/>
</dbReference>
<feature type="transmembrane region" description="Helical" evidence="16">
    <location>
        <begin position="686"/>
        <end position="706"/>
    </location>
</feature>
<evidence type="ECO:0000256" key="13">
    <source>
        <dbReference type="PIRSR" id="PIRSR000615-2"/>
    </source>
</evidence>
<dbReference type="OMA" id="WWERNHE"/>
<evidence type="ECO:0000256" key="11">
    <source>
        <dbReference type="ARBA" id="ARBA00023319"/>
    </source>
</evidence>
<feature type="signal peptide" evidence="17">
    <location>
        <begin position="1"/>
        <end position="18"/>
    </location>
</feature>
<evidence type="ECO:0000313" key="20">
    <source>
        <dbReference type="EnsemblMetazoa" id="XP_014250092.1"/>
    </source>
</evidence>
<keyword evidence="13" id="KW-0547">Nucleotide-binding</keyword>
<dbReference type="SMART" id="SM00408">
    <property type="entry name" value="IGc2"/>
    <property type="match status" value="7"/>
</dbReference>
<dbReference type="InterPro" id="IPR008266">
    <property type="entry name" value="Tyr_kinase_AS"/>
</dbReference>
<dbReference type="PIRSF" id="PIRSF000615">
    <property type="entry name" value="TyrPK_CSF1-R"/>
    <property type="match status" value="1"/>
</dbReference>
<dbReference type="Pfam" id="PF07714">
    <property type="entry name" value="PK_Tyr_Ser-Thr"/>
    <property type="match status" value="1"/>
</dbReference>
<evidence type="ECO:0000256" key="4">
    <source>
        <dbReference type="ARBA" id="ARBA00022692"/>
    </source>
</evidence>
<evidence type="ECO:0000256" key="17">
    <source>
        <dbReference type="SAM" id="SignalP"/>
    </source>
</evidence>
<dbReference type="CDD" id="cd00096">
    <property type="entry name" value="Ig"/>
    <property type="match status" value="1"/>
</dbReference>
<dbReference type="PROSITE" id="PS50835">
    <property type="entry name" value="IG_LIKE"/>
    <property type="match status" value="6"/>
</dbReference>
<protein>
    <recommendedName>
        <fullName evidence="22">Receptor protein-tyrosine kinase</fullName>
    </recommendedName>
</protein>
<name>A0A8I6RU34_CIMLE</name>
<dbReference type="InterPro" id="IPR013783">
    <property type="entry name" value="Ig-like_fold"/>
</dbReference>
<dbReference type="InterPro" id="IPR003599">
    <property type="entry name" value="Ig_sub"/>
</dbReference>
<dbReference type="SUPFAM" id="SSF56112">
    <property type="entry name" value="Protein kinase-like (PK-like)"/>
    <property type="match status" value="1"/>
</dbReference>
<dbReference type="GO" id="GO:0046872">
    <property type="term" value="F:metal ion binding"/>
    <property type="evidence" value="ECO:0007669"/>
    <property type="project" value="UniProtKB-KW"/>
</dbReference>
<dbReference type="InterPro" id="IPR013098">
    <property type="entry name" value="Ig_I-set"/>
</dbReference>
<keyword evidence="9" id="KW-0675">Receptor</keyword>
<dbReference type="PROSITE" id="PS00109">
    <property type="entry name" value="PROTEIN_KINASE_TYR"/>
    <property type="match status" value="1"/>
</dbReference>
<keyword evidence="7 16" id="KW-0472">Membrane</keyword>
<dbReference type="OrthoDB" id="2413561at2759"/>
<dbReference type="InterPro" id="IPR007110">
    <property type="entry name" value="Ig-like_dom"/>
</dbReference>
<feature type="binding site" evidence="13">
    <location>
        <position position="910"/>
    </location>
    <ligand>
        <name>ATP</name>
        <dbReference type="ChEBI" id="CHEBI:30616"/>
    </ligand>
</feature>
<dbReference type="Pfam" id="PF13927">
    <property type="entry name" value="Ig_3"/>
    <property type="match status" value="3"/>
</dbReference>
<dbReference type="GO" id="GO:0004713">
    <property type="term" value="F:protein tyrosine kinase activity"/>
    <property type="evidence" value="ECO:0007669"/>
    <property type="project" value="InterPro"/>
</dbReference>
<evidence type="ECO:0000256" key="1">
    <source>
        <dbReference type="ARBA" id="ARBA00004167"/>
    </source>
</evidence>
<dbReference type="SMART" id="SM00409">
    <property type="entry name" value="IG"/>
    <property type="match status" value="7"/>
</dbReference>
<dbReference type="PANTHER" id="PTHR10075">
    <property type="entry name" value="BASIGIN RELATED"/>
    <property type="match status" value="1"/>
</dbReference>
<keyword evidence="11" id="KW-0393">Immunoglobulin domain</keyword>
<evidence type="ECO:0000256" key="3">
    <source>
        <dbReference type="ARBA" id="ARBA00022475"/>
    </source>
</evidence>
<feature type="region of interest" description="Disordered" evidence="15">
    <location>
        <begin position="718"/>
        <end position="758"/>
    </location>
</feature>
<comment type="subcellular location">
    <subcellularLocation>
        <location evidence="2">Cell membrane</location>
    </subcellularLocation>
    <subcellularLocation>
        <location evidence="1">Membrane</location>
        <topology evidence="1">Single-pass membrane protein</topology>
    </subcellularLocation>
</comment>
<dbReference type="InterPro" id="IPR020635">
    <property type="entry name" value="Tyr_kinase_cat_dom"/>
</dbReference>
<keyword evidence="10" id="KW-0325">Glycoprotein</keyword>
<feature type="domain" description="Ig-like" evidence="19">
    <location>
        <begin position="26"/>
        <end position="106"/>
    </location>
</feature>
<evidence type="ECO:0000256" key="8">
    <source>
        <dbReference type="ARBA" id="ARBA00023157"/>
    </source>
</evidence>
<evidence type="ECO:0000256" key="14">
    <source>
        <dbReference type="PIRSR" id="PIRSR000615-3"/>
    </source>
</evidence>
<evidence type="ECO:0000259" key="18">
    <source>
        <dbReference type="PROSITE" id="PS50011"/>
    </source>
</evidence>
<dbReference type="GO" id="GO:0098609">
    <property type="term" value="P:cell-cell adhesion"/>
    <property type="evidence" value="ECO:0007669"/>
    <property type="project" value="UniProtKB-ARBA"/>
</dbReference>
<evidence type="ECO:0000256" key="10">
    <source>
        <dbReference type="ARBA" id="ARBA00023180"/>
    </source>
</evidence>
<evidence type="ECO:0000256" key="2">
    <source>
        <dbReference type="ARBA" id="ARBA00004236"/>
    </source>
</evidence>
<dbReference type="RefSeq" id="XP_014250092.1">
    <property type="nucleotide sequence ID" value="XM_014394606.2"/>
</dbReference>
<dbReference type="GeneID" id="106667014"/>
<dbReference type="SMART" id="SM00219">
    <property type="entry name" value="TyrKc"/>
    <property type="match status" value="1"/>
</dbReference>
<dbReference type="GO" id="GO:0048468">
    <property type="term" value="P:cell development"/>
    <property type="evidence" value="ECO:0007669"/>
    <property type="project" value="UniProtKB-ARBA"/>
</dbReference>
<dbReference type="EnsemblMetazoa" id="XM_014394606.2">
    <property type="protein sequence ID" value="XP_014250092.1"/>
    <property type="gene ID" value="LOC106667014"/>
</dbReference>
<dbReference type="SUPFAM" id="SSF48726">
    <property type="entry name" value="Immunoglobulin"/>
    <property type="match status" value="7"/>
</dbReference>
<evidence type="ECO:0000256" key="7">
    <source>
        <dbReference type="ARBA" id="ARBA00023136"/>
    </source>
</evidence>
<dbReference type="InterPro" id="IPR003598">
    <property type="entry name" value="Ig_sub2"/>
</dbReference>
<dbReference type="PANTHER" id="PTHR10075:SF102">
    <property type="entry name" value="OFF-TRACK2-RELATED"/>
    <property type="match status" value="1"/>
</dbReference>
<dbReference type="GO" id="GO:0005886">
    <property type="term" value="C:plasma membrane"/>
    <property type="evidence" value="ECO:0007669"/>
    <property type="project" value="UniProtKB-SubCell"/>
</dbReference>
<keyword evidence="8" id="KW-1015">Disulfide bond</keyword>
<feature type="chain" id="PRO_5035248658" description="Receptor protein-tyrosine kinase" evidence="17">
    <location>
        <begin position="19"/>
        <end position="1046"/>
    </location>
</feature>
<feature type="domain" description="Ig-like" evidence="19">
    <location>
        <begin position="308"/>
        <end position="384"/>
    </location>
</feature>
<keyword evidence="4 16" id="KW-0812">Transmembrane</keyword>
<evidence type="ECO:0000313" key="21">
    <source>
        <dbReference type="Proteomes" id="UP000494040"/>
    </source>
</evidence>
<dbReference type="InterPro" id="IPR011009">
    <property type="entry name" value="Kinase-like_dom_sf"/>
</dbReference>
<keyword evidence="3" id="KW-1003">Cell membrane</keyword>
<evidence type="ECO:0000256" key="6">
    <source>
        <dbReference type="ARBA" id="ARBA00022989"/>
    </source>
</evidence>
<dbReference type="Gene3D" id="1.10.510.10">
    <property type="entry name" value="Transferase(Phosphotransferase) domain 1"/>
    <property type="match status" value="1"/>
</dbReference>
<dbReference type="GO" id="GO:0019199">
    <property type="term" value="F:transmembrane receptor protein kinase activity"/>
    <property type="evidence" value="ECO:0007669"/>
    <property type="project" value="UniProtKB-ARBA"/>
</dbReference>
<keyword evidence="21" id="KW-1185">Reference proteome</keyword>
<feature type="domain" description="Ig-like" evidence="19">
    <location>
        <begin position="574"/>
        <end position="659"/>
    </location>
</feature>
<keyword evidence="14" id="KW-0479">Metal-binding</keyword>
<evidence type="ECO:0000256" key="15">
    <source>
        <dbReference type="SAM" id="MobiDB-lite"/>
    </source>
</evidence>
<evidence type="ECO:0000259" key="19">
    <source>
        <dbReference type="PROSITE" id="PS50835"/>
    </source>
</evidence>
<dbReference type="Pfam" id="PF07679">
    <property type="entry name" value="I-set"/>
    <property type="match status" value="1"/>
</dbReference>
<dbReference type="KEGG" id="clec:106667014"/>
<dbReference type="InterPro" id="IPR000719">
    <property type="entry name" value="Prot_kinase_dom"/>
</dbReference>